<protein>
    <recommendedName>
        <fullName evidence="3">ESX secretion-associated protein EspG</fullName>
    </recommendedName>
</protein>
<sequence>MTPLVQFTDEELLLLGAEHPVVDAPYLNTLQPAERALAARVAYRSLCSHGAIAVDDGSGLELPESHVTMLQLRAAATTVLVVSRATMCDGVMRYHHLGADRMVVEDVSDAGAHEFRLVPQHALAATLRQFCAVDGAADGHGPPVTVTEAGFATGDAAAELWGEGLAQFDATVWRADPSHTAPAPVLGYLLGTGGSWRVDRDGLAGGAAATVRLTAVGAAEVADSILHTLLTDPAGASTVGEGAEAQPDANGI</sequence>
<comment type="caution">
    <text evidence="1">The sequence shown here is derived from an EMBL/GenBank/DDBJ whole genome shotgun (WGS) entry which is preliminary data.</text>
</comment>
<name>A0A3M9MF59_9MICO</name>
<proteinExistence type="predicted"/>
<evidence type="ECO:0008006" key="3">
    <source>
        <dbReference type="Google" id="ProtNLM"/>
    </source>
</evidence>
<gene>
    <name evidence="1" type="ORF">EFY87_07585</name>
</gene>
<keyword evidence="2" id="KW-1185">Reference proteome</keyword>
<reference evidence="1 2" key="1">
    <citation type="submission" date="2018-11" db="EMBL/GenBank/DDBJ databases">
        <title>Draft genome of Simplicispira Flexivirga sp. BO-16.</title>
        <authorList>
            <person name="Im W.T."/>
        </authorList>
    </citation>
    <scope>NUCLEOTIDE SEQUENCE [LARGE SCALE GENOMIC DNA]</scope>
    <source>
        <strain evidence="1 2">BO-16</strain>
    </source>
</reference>
<accession>A0A3M9MF59</accession>
<dbReference type="EMBL" id="RJJQ01000005">
    <property type="protein sequence ID" value="RNI23278.1"/>
    <property type="molecule type" value="Genomic_DNA"/>
</dbReference>
<evidence type="ECO:0000313" key="2">
    <source>
        <dbReference type="Proteomes" id="UP000271678"/>
    </source>
</evidence>
<dbReference type="Proteomes" id="UP000271678">
    <property type="component" value="Unassembled WGS sequence"/>
</dbReference>
<dbReference type="AlphaFoldDB" id="A0A3M9MF59"/>
<evidence type="ECO:0000313" key="1">
    <source>
        <dbReference type="EMBL" id="RNI23278.1"/>
    </source>
</evidence>
<organism evidence="1 2">
    <name type="scientific">Flexivirga caeni</name>
    <dbReference type="NCBI Taxonomy" id="2294115"/>
    <lineage>
        <taxon>Bacteria</taxon>
        <taxon>Bacillati</taxon>
        <taxon>Actinomycetota</taxon>
        <taxon>Actinomycetes</taxon>
        <taxon>Micrococcales</taxon>
        <taxon>Dermacoccaceae</taxon>
        <taxon>Flexivirga</taxon>
    </lineage>
</organism>